<organism evidence="1 2">
    <name type="scientific">Tetraparma gracilis</name>
    <dbReference type="NCBI Taxonomy" id="2962635"/>
    <lineage>
        <taxon>Eukaryota</taxon>
        <taxon>Sar</taxon>
        <taxon>Stramenopiles</taxon>
        <taxon>Ochrophyta</taxon>
        <taxon>Bolidophyceae</taxon>
        <taxon>Parmales</taxon>
        <taxon>Triparmaceae</taxon>
        <taxon>Tetraparma</taxon>
    </lineage>
</organism>
<name>A0ABQ6MTX6_9STRA</name>
<evidence type="ECO:0000313" key="1">
    <source>
        <dbReference type="EMBL" id="GMI32505.1"/>
    </source>
</evidence>
<sequence length="126" mass="13237">SNPPPPPDCSAKACIQTIIELNDLAADDAYTRKCIGCQPVQSICPSEPPCQDFIAALYLSCDGVTLPDGYFYDPQRTITGTWGDDVRRRLRIAIGRCACNAGWGLKPGPAVAAAAALGALLLGAVM</sequence>
<protein>
    <submittedName>
        <fullName evidence="1">Uncharacterized protein</fullName>
    </submittedName>
</protein>
<dbReference type="Proteomes" id="UP001165060">
    <property type="component" value="Unassembled WGS sequence"/>
</dbReference>
<evidence type="ECO:0000313" key="2">
    <source>
        <dbReference type="Proteomes" id="UP001165060"/>
    </source>
</evidence>
<keyword evidence="2" id="KW-1185">Reference proteome</keyword>
<proteinExistence type="predicted"/>
<feature type="non-terminal residue" evidence="1">
    <location>
        <position position="1"/>
    </location>
</feature>
<comment type="caution">
    <text evidence="1">The sequence shown here is derived from an EMBL/GenBank/DDBJ whole genome shotgun (WGS) entry which is preliminary data.</text>
</comment>
<dbReference type="EMBL" id="BRYB01000549">
    <property type="protein sequence ID" value="GMI32505.1"/>
    <property type="molecule type" value="Genomic_DNA"/>
</dbReference>
<gene>
    <name evidence="1" type="ORF">TeGR_g5981</name>
</gene>
<accession>A0ABQ6MTX6</accession>
<reference evidence="1 2" key="1">
    <citation type="journal article" date="2023" name="Commun. Biol.">
        <title>Genome analysis of Parmales, the sister group of diatoms, reveals the evolutionary specialization of diatoms from phago-mixotrophs to photoautotrophs.</title>
        <authorList>
            <person name="Ban H."/>
            <person name="Sato S."/>
            <person name="Yoshikawa S."/>
            <person name="Yamada K."/>
            <person name="Nakamura Y."/>
            <person name="Ichinomiya M."/>
            <person name="Sato N."/>
            <person name="Blanc-Mathieu R."/>
            <person name="Endo H."/>
            <person name="Kuwata A."/>
            <person name="Ogata H."/>
        </authorList>
    </citation>
    <scope>NUCLEOTIDE SEQUENCE [LARGE SCALE GENOMIC DNA]</scope>
</reference>